<name>A0A4C1ZZP2_EUMVA</name>
<dbReference type="Proteomes" id="UP000299102">
    <property type="component" value="Unassembled WGS sequence"/>
</dbReference>
<organism evidence="2 3">
    <name type="scientific">Eumeta variegata</name>
    <name type="common">Bagworm moth</name>
    <name type="synonym">Eumeta japonica</name>
    <dbReference type="NCBI Taxonomy" id="151549"/>
    <lineage>
        <taxon>Eukaryota</taxon>
        <taxon>Metazoa</taxon>
        <taxon>Ecdysozoa</taxon>
        <taxon>Arthropoda</taxon>
        <taxon>Hexapoda</taxon>
        <taxon>Insecta</taxon>
        <taxon>Pterygota</taxon>
        <taxon>Neoptera</taxon>
        <taxon>Endopterygota</taxon>
        <taxon>Lepidoptera</taxon>
        <taxon>Glossata</taxon>
        <taxon>Ditrysia</taxon>
        <taxon>Tineoidea</taxon>
        <taxon>Psychidae</taxon>
        <taxon>Oiketicinae</taxon>
        <taxon>Eumeta</taxon>
    </lineage>
</organism>
<feature type="compositionally biased region" description="Pro residues" evidence="1">
    <location>
        <begin position="114"/>
        <end position="126"/>
    </location>
</feature>
<accession>A0A4C1ZZP2</accession>
<dbReference type="AlphaFoldDB" id="A0A4C1ZZP2"/>
<protein>
    <submittedName>
        <fullName evidence="2">Uncharacterized protein</fullName>
    </submittedName>
</protein>
<dbReference type="EMBL" id="BGZK01002382">
    <property type="protein sequence ID" value="GBP93470.1"/>
    <property type="molecule type" value="Genomic_DNA"/>
</dbReference>
<keyword evidence="3" id="KW-1185">Reference proteome</keyword>
<evidence type="ECO:0000313" key="2">
    <source>
        <dbReference type="EMBL" id="GBP93470.1"/>
    </source>
</evidence>
<evidence type="ECO:0000256" key="1">
    <source>
        <dbReference type="SAM" id="MobiDB-lite"/>
    </source>
</evidence>
<comment type="caution">
    <text evidence="2">The sequence shown here is derived from an EMBL/GenBank/DDBJ whole genome shotgun (WGS) entry which is preliminary data.</text>
</comment>
<reference evidence="2 3" key="1">
    <citation type="journal article" date="2019" name="Commun. Biol.">
        <title>The bagworm genome reveals a unique fibroin gene that provides high tensile strength.</title>
        <authorList>
            <person name="Kono N."/>
            <person name="Nakamura H."/>
            <person name="Ohtoshi R."/>
            <person name="Tomita M."/>
            <person name="Numata K."/>
            <person name="Arakawa K."/>
        </authorList>
    </citation>
    <scope>NUCLEOTIDE SEQUENCE [LARGE SCALE GENOMIC DNA]</scope>
</reference>
<sequence length="126" mass="13709">MRIVPVIPESPARDPCEGFCLTASRTSCFEVDQYEQQCVVRDAVSESVIQPYSPHRCLLAAIDTAASELARQIYDSEAPIRSNQRESSSQRFGGAPIADLINTSTSLTYGRVAAPPPPPPPAPERH</sequence>
<evidence type="ECO:0000313" key="3">
    <source>
        <dbReference type="Proteomes" id="UP000299102"/>
    </source>
</evidence>
<feature type="region of interest" description="Disordered" evidence="1">
    <location>
        <begin position="106"/>
        <end position="126"/>
    </location>
</feature>
<gene>
    <name evidence="2" type="ORF">EVAR_68707_1</name>
</gene>
<proteinExistence type="predicted"/>